<gene>
    <name evidence="1" type="ORF">MM415A00976_0008</name>
</gene>
<organism evidence="1">
    <name type="scientific">viral metagenome</name>
    <dbReference type="NCBI Taxonomy" id="1070528"/>
    <lineage>
        <taxon>unclassified sequences</taxon>
        <taxon>metagenomes</taxon>
        <taxon>organismal metagenomes</taxon>
    </lineage>
</organism>
<proteinExistence type="predicted"/>
<name>A0A6M3KB39_9ZZZZ</name>
<dbReference type="EMBL" id="MT142357">
    <property type="protein sequence ID" value="QJA78864.1"/>
    <property type="molecule type" value="Genomic_DNA"/>
</dbReference>
<dbReference type="AlphaFoldDB" id="A0A6M3KB39"/>
<accession>A0A6M3KB39</accession>
<sequence>MANLRAEILRRVFREGVKSVPKKTLDKLFKSKNKLYRMDMHPEELLREGWNPRRRNYFSNPGDPAGIFWSPSKRSNAYYNKEMEGAYDDPVSSKILGIPHPDARYKDIVLDPSTLSGRELVETLTPIKNKYGTDWPPEAAEAARALYTKKADFLRRSYPKENFEEVLQVSPNQVLAKIKGKYRILGLGGALGVGGSQMAGLFEPSEAQAFPIGKMVKAVSRKALGSLSSSSESLAGKTLQNKVIKEVRRGHGNWREVIFNDGTALPMTKDYVNKLCRTKGTDDMLEVLSTKGQSEQLKQALRSMKYHEDRLSPGLETRPTVAQFHESYLKRVKEVDPASLPDTVMVTRGKLYYSMPRRYAEILEREGIVNIQKGRREQRLFKPYKKE</sequence>
<protein>
    <submittedName>
        <fullName evidence="1">Uncharacterized protein</fullName>
    </submittedName>
</protein>
<reference evidence="1" key="1">
    <citation type="submission" date="2020-03" db="EMBL/GenBank/DDBJ databases">
        <title>The deep terrestrial virosphere.</title>
        <authorList>
            <person name="Holmfeldt K."/>
            <person name="Nilsson E."/>
            <person name="Simone D."/>
            <person name="Lopez-Fernandez M."/>
            <person name="Wu X."/>
            <person name="de Brujin I."/>
            <person name="Lundin D."/>
            <person name="Andersson A."/>
            <person name="Bertilsson S."/>
            <person name="Dopson M."/>
        </authorList>
    </citation>
    <scope>NUCLEOTIDE SEQUENCE</scope>
    <source>
        <strain evidence="1">MM415A00976</strain>
    </source>
</reference>
<evidence type="ECO:0000313" key="1">
    <source>
        <dbReference type="EMBL" id="QJA78864.1"/>
    </source>
</evidence>